<comment type="caution">
    <text evidence="1">The sequence shown here is derived from an EMBL/GenBank/DDBJ whole genome shotgun (WGS) entry which is preliminary data.</text>
</comment>
<sequence length="145" mass="16314">MNNIEYFPQIQDESTELNVVDSDYPLDVSPTQFADPSTVLSYHEMGQWFHLEHLTQEDAPLSSFMDQQDMFGLGMDSMPQAINDLSSIDFSPPMVEVDSHFNYPDPSLFVITASSNSLFNLPETQGEIYPGDMLPSGSLDFDFTL</sequence>
<dbReference type="OrthoDB" id="5061935at2759"/>
<proteinExistence type="predicted"/>
<dbReference type="Proteomes" id="UP000720189">
    <property type="component" value="Unassembled WGS sequence"/>
</dbReference>
<dbReference type="GeneID" id="70230133"/>
<evidence type="ECO:0000313" key="2">
    <source>
        <dbReference type="Proteomes" id="UP000720189"/>
    </source>
</evidence>
<organism evidence="1 2">
    <name type="scientific">Fusarium redolens</name>
    <dbReference type="NCBI Taxonomy" id="48865"/>
    <lineage>
        <taxon>Eukaryota</taxon>
        <taxon>Fungi</taxon>
        <taxon>Dikarya</taxon>
        <taxon>Ascomycota</taxon>
        <taxon>Pezizomycotina</taxon>
        <taxon>Sordariomycetes</taxon>
        <taxon>Hypocreomycetidae</taxon>
        <taxon>Hypocreales</taxon>
        <taxon>Nectriaceae</taxon>
        <taxon>Fusarium</taxon>
        <taxon>Fusarium redolens species complex</taxon>
    </lineage>
</organism>
<protein>
    <submittedName>
        <fullName evidence="1">Uncharacterized protein</fullName>
    </submittedName>
</protein>
<gene>
    <name evidence="1" type="ORF">BKA55DRAFT_695657</name>
</gene>
<evidence type="ECO:0000313" key="1">
    <source>
        <dbReference type="EMBL" id="KAH7232232.1"/>
    </source>
</evidence>
<reference evidence="1" key="1">
    <citation type="journal article" date="2021" name="Nat. Commun.">
        <title>Genetic determinants of endophytism in the Arabidopsis root mycobiome.</title>
        <authorList>
            <person name="Mesny F."/>
            <person name="Miyauchi S."/>
            <person name="Thiergart T."/>
            <person name="Pickel B."/>
            <person name="Atanasova L."/>
            <person name="Karlsson M."/>
            <person name="Huettel B."/>
            <person name="Barry K.W."/>
            <person name="Haridas S."/>
            <person name="Chen C."/>
            <person name="Bauer D."/>
            <person name="Andreopoulos W."/>
            <person name="Pangilinan J."/>
            <person name="LaButti K."/>
            <person name="Riley R."/>
            <person name="Lipzen A."/>
            <person name="Clum A."/>
            <person name="Drula E."/>
            <person name="Henrissat B."/>
            <person name="Kohler A."/>
            <person name="Grigoriev I.V."/>
            <person name="Martin F.M."/>
            <person name="Hacquard S."/>
        </authorList>
    </citation>
    <scope>NUCLEOTIDE SEQUENCE</scope>
    <source>
        <strain evidence="1">MPI-CAGE-AT-0023</strain>
    </source>
</reference>
<dbReference type="EMBL" id="JAGMUX010000019">
    <property type="protein sequence ID" value="KAH7232232.1"/>
    <property type="molecule type" value="Genomic_DNA"/>
</dbReference>
<keyword evidence="2" id="KW-1185">Reference proteome</keyword>
<accession>A0A9P9G572</accession>
<dbReference type="AlphaFoldDB" id="A0A9P9G572"/>
<name>A0A9P9G572_FUSRE</name>
<dbReference type="RefSeq" id="XP_046043892.1">
    <property type="nucleotide sequence ID" value="XM_046200179.1"/>
</dbReference>